<dbReference type="PROSITE" id="PS00665">
    <property type="entry name" value="DHDPS_1"/>
    <property type="match status" value="1"/>
</dbReference>
<dbReference type="eggNOG" id="arCOG04172">
    <property type="taxonomic scope" value="Archaea"/>
</dbReference>
<feature type="active site" description="Schiff-base intermediate with substrate" evidence="3">
    <location>
        <position position="168"/>
    </location>
</feature>
<gene>
    <name evidence="5" type="ORF">C471_12591</name>
</gene>
<evidence type="ECO:0000256" key="2">
    <source>
        <dbReference type="ARBA" id="ARBA00023270"/>
    </source>
</evidence>
<sequence>MSDPEFRHGAVSSPIVTPFDADGGVDVDALATHVETLVDAGLDGVVPCGTTGEFASLTDAERRTVIETVVGAADGRVPVIAGAADTTVSGVRDRLRFAAEAGADAGLITLPYYQTSTGPDGQRAFFERVADESPVPIYLYDIPATVGEPIDPGVVADLAAHESVVGLKDTSGDLSGLDAALRGTPDSFTVFQGVDAQLYPTVSLGVDGGVNALSQVIPEAFVALREALRAGDEDRALALHREAIAPLFARCAEHGFAPAAKVAAAHREFIPDPRVRPPLTVPDAAAREALAADVDAALDAV</sequence>
<feature type="binding site" evidence="4">
    <location>
        <position position="51"/>
    </location>
    <ligand>
        <name>pyruvate</name>
        <dbReference type="ChEBI" id="CHEBI:15361"/>
    </ligand>
</feature>
<dbReference type="InterPro" id="IPR020625">
    <property type="entry name" value="Schiff_base-form_aldolases_AS"/>
</dbReference>
<evidence type="ECO:0000313" key="6">
    <source>
        <dbReference type="Proteomes" id="UP000011514"/>
    </source>
</evidence>
<dbReference type="EMBL" id="AOJE01000060">
    <property type="protein sequence ID" value="ELZ37942.1"/>
    <property type="molecule type" value="Genomic_DNA"/>
</dbReference>
<name>M0DTD7_9EURY</name>
<dbReference type="RefSeq" id="WP_004049517.1">
    <property type="nucleotide sequence ID" value="NZ_AOJE01000060.1"/>
</dbReference>
<dbReference type="SMART" id="SM01130">
    <property type="entry name" value="DHDPS"/>
    <property type="match status" value="1"/>
</dbReference>
<dbReference type="STRING" id="1227484.C471_12591"/>
<dbReference type="PATRIC" id="fig|1227484.4.peg.2481"/>
<organism evidence="5 6">
    <name type="scientific">Halorubrum saccharovorum DSM 1137</name>
    <dbReference type="NCBI Taxonomy" id="1227484"/>
    <lineage>
        <taxon>Archaea</taxon>
        <taxon>Methanobacteriati</taxon>
        <taxon>Methanobacteriota</taxon>
        <taxon>Stenosarchaea group</taxon>
        <taxon>Halobacteria</taxon>
        <taxon>Halobacteriales</taxon>
        <taxon>Haloferacaceae</taxon>
        <taxon>Halorubrum</taxon>
    </lineage>
</organism>
<dbReference type="PRINTS" id="PR00146">
    <property type="entry name" value="DHPICSNTHASE"/>
</dbReference>
<dbReference type="PROSITE" id="PS00666">
    <property type="entry name" value="DHDPS_2"/>
    <property type="match status" value="1"/>
</dbReference>
<evidence type="ECO:0000256" key="3">
    <source>
        <dbReference type="PIRSR" id="PIRSR001365-1"/>
    </source>
</evidence>
<comment type="caution">
    <text evidence="5">The sequence shown here is derived from an EMBL/GenBank/DDBJ whole genome shotgun (WGS) entry which is preliminary data.</text>
</comment>
<dbReference type="PANTHER" id="PTHR12128:SF66">
    <property type="entry name" value="4-HYDROXY-2-OXOGLUTARATE ALDOLASE, MITOCHONDRIAL"/>
    <property type="match status" value="1"/>
</dbReference>
<dbReference type="GO" id="GO:0044281">
    <property type="term" value="P:small molecule metabolic process"/>
    <property type="evidence" value="ECO:0007669"/>
    <property type="project" value="UniProtKB-ARBA"/>
</dbReference>
<dbReference type="Proteomes" id="UP000011514">
    <property type="component" value="Unassembled WGS sequence"/>
</dbReference>
<feature type="active site" description="Proton donor/acceptor" evidence="3">
    <location>
        <position position="140"/>
    </location>
</feature>
<dbReference type="Gene3D" id="3.20.20.70">
    <property type="entry name" value="Aldolase class I"/>
    <property type="match status" value="1"/>
</dbReference>
<dbReference type="PIRSF" id="PIRSF001365">
    <property type="entry name" value="DHDPS"/>
    <property type="match status" value="1"/>
</dbReference>
<evidence type="ECO:0000256" key="4">
    <source>
        <dbReference type="PIRSR" id="PIRSR001365-2"/>
    </source>
</evidence>
<dbReference type="InterPro" id="IPR013785">
    <property type="entry name" value="Aldolase_TIM"/>
</dbReference>
<evidence type="ECO:0000256" key="1">
    <source>
        <dbReference type="ARBA" id="ARBA00023239"/>
    </source>
</evidence>
<proteinExistence type="predicted"/>
<dbReference type="InterPro" id="IPR002220">
    <property type="entry name" value="DapA-like"/>
</dbReference>
<protein>
    <submittedName>
        <fullName evidence="5">Dihydrodipicolinate synthase</fullName>
    </submittedName>
</protein>
<evidence type="ECO:0000313" key="5">
    <source>
        <dbReference type="EMBL" id="ELZ37942.1"/>
    </source>
</evidence>
<accession>M0DTD7</accession>
<dbReference type="GO" id="GO:0008840">
    <property type="term" value="F:4-hydroxy-tetrahydrodipicolinate synthase activity"/>
    <property type="evidence" value="ECO:0007669"/>
    <property type="project" value="TreeGrafter"/>
</dbReference>
<dbReference type="Pfam" id="PF00701">
    <property type="entry name" value="DHDPS"/>
    <property type="match status" value="1"/>
</dbReference>
<keyword evidence="2" id="KW-0704">Schiff base</keyword>
<keyword evidence="1" id="KW-0456">Lyase</keyword>
<reference evidence="5 6" key="1">
    <citation type="journal article" date="2014" name="PLoS Genet.">
        <title>Phylogenetically driven sequencing of extremely halophilic archaea reveals strategies for static and dynamic osmo-response.</title>
        <authorList>
            <person name="Becker E.A."/>
            <person name="Seitzer P.M."/>
            <person name="Tritt A."/>
            <person name="Larsen D."/>
            <person name="Krusor M."/>
            <person name="Yao A.I."/>
            <person name="Wu D."/>
            <person name="Madern D."/>
            <person name="Eisen J.A."/>
            <person name="Darling A.E."/>
            <person name="Facciotti M.T."/>
        </authorList>
    </citation>
    <scope>NUCLEOTIDE SEQUENCE [LARGE SCALE GENOMIC DNA]</scope>
    <source>
        <strain evidence="5 6">DSM 1137</strain>
    </source>
</reference>
<dbReference type="OrthoDB" id="350860at2157"/>
<dbReference type="GO" id="GO:0008675">
    <property type="term" value="F:2-dehydro-3-deoxy-phosphogluconate aldolase activity"/>
    <property type="evidence" value="ECO:0007669"/>
    <property type="project" value="UniProtKB-ARBA"/>
</dbReference>
<dbReference type="AlphaFoldDB" id="M0DTD7"/>
<keyword evidence="6" id="KW-1185">Reference proteome</keyword>
<dbReference type="InterPro" id="IPR020624">
    <property type="entry name" value="Schiff_base-form_aldolases_CS"/>
</dbReference>
<dbReference type="PANTHER" id="PTHR12128">
    <property type="entry name" value="DIHYDRODIPICOLINATE SYNTHASE"/>
    <property type="match status" value="1"/>
</dbReference>
<dbReference type="CDD" id="cd00408">
    <property type="entry name" value="DHDPS-like"/>
    <property type="match status" value="1"/>
</dbReference>
<feature type="binding site" evidence="4">
    <location>
        <position position="210"/>
    </location>
    <ligand>
        <name>pyruvate</name>
        <dbReference type="ChEBI" id="CHEBI:15361"/>
    </ligand>
</feature>
<dbReference type="SUPFAM" id="SSF51569">
    <property type="entry name" value="Aldolase"/>
    <property type="match status" value="1"/>
</dbReference>